<evidence type="ECO:0000256" key="1">
    <source>
        <dbReference type="SAM" id="Phobius"/>
    </source>
</evidence>
<feature type="transmembrane region" description="Helical" evidence="1">
    <location>
        <begin position="113"/>
        <end position="131"/>
    </location>
</feature>
<feature type="transmembrane region" description="Helical" evidence="1">
    <location>
        <begin position="45"/>
        <end position="68"/>
    </location>
</feature>
<evidence type="ECO:0000313" key="2">
    <source>
        <dbReference type="EMBL" id="KAF7341105.1"/>
    </source>
</evidence>
<reference evidence="2" key="1">
    <citation type="submission" date="2020-05" db="EMBL/GenBank/DDBJ databases">
        <title>Mycena genomes resolve the evolution of fungal bioluminescence.</title>
        <authorList>
            <person name="Tsai I.J."/>
        </authorList>
    </citation>
    <scope>NUCLEOTIDE SEQUENCE</scope>
    <source>
        <strain evidence="2">CCC161011</strain>
    </source>
</reference>
<gene>
    <name evidence="2" type="ORF">MVEN_01844700</name>
</gene>
<dbReference type="OrthoDB" id="3226582at2759"/>
<sequence>MTELWYLVSNMWVGTFFYGIYLVLFCICIYILLHRPHNIANTILLVTAITLFTLATVQTILDIILGAGDVDGVLSDETYGQLLYADNMIYVAHSAIADLLFVYRCYVIWNHNIYVVILPIIMVILTIIFGVDQALPLAPFFEITLATNVLVTGLTAGRMWWKGRQVLGHMQPDMQRKYTTSMAIIIESGVIYSAGVLTYLVLGAIPFTAPAQDPTVVMLVQLCGIVPTLLIVRVGLGASVQSEETTAVSDSDVYSRSRPHILGVRSDISRPYDVEKNIPCSDSCGNGKPQSF</sequence>
<dbReference type="AlphaFoldDB" id="A0A8H6XIR8"/>
<accession>A0A8H6XIR8</accession>
<keyword evidence="1" id="KW-0812">Transmembrane</keyword>
<organism evidence="2 3">
    <name type="scientific">Mycena venus</name>
    <dbReference type="NCBI Taxonomy" id="2733690"/>
    <lineage>
        <taxon>Eukaryota</taxon>
        <taxon>Fungi</taxon>
        <taxon>Dikarya</taxon>
        <taxon>Basidiomycota</taxon>
        <taxon>Agaricomycotina</taxon>
        <taxon>Agaricomycetes</taxon>
        <taxon>Agaricomycetidae</taxon>
        <taxon>Agaricales</taxon>
        <taxon>Marasmiineae</taxon>
        <taxon>Mycenaceae</taxon>
        <taxon>Mycena</taxon>
    </lineage>
</organism>
<name>A0A8H6XIR8_9AGAR</name>
<proteinExistence type="predicted"/>
<feature type="transmembrane region" description="Helical" evidence="1">
    <location>
        <begin position="137"/>
        <end position="161"/>
    </location>
</feature>
<keyword evidence="3" id="KW-1185">Reference proteome</keyword>
<feature type="transmembrane region" description="Helical" evidence="1">
    <location>
        <begin position="12"/>
        <end position="33"/>
    </location>
</feature>
<comment type="caution">
    <text evidence="2">The sequence shown here is derived from an EMBL/GenBank/DDBJ whole genome shotgun (WGS) entry which is preliminary data.</text>
</comment>
<evidence type="ECO:0000313" key="3">
    <source>
        <dbReference type="Proteomes" id="UP000620124"/>
    </source>
</evidence>
<protein>
    <submittedName>
        <fullName evidence="2">Uncharacterized protein</fullName>
    </submittedName>
</protein>
<feature type="transmembrane region" description="Helical" evidence="1">
    <location>
        <begin position="182"/>
        <end position="205"/>
    </location>
</feature>
<keyword evidence="1" id="KW-1133">Transmembrane helix</keyword>
<feature type="transmembrane region" description="Helical" evidence="1">
    <location>
        <begin position="88"/>
        <end position="106"/>
    </location>
</feature>
<dbReference type="Proteomes" id="UP000620124">
    <property type="component" value="Unassembled WGS sequence"/>
</dbReference>
<feature type="transmembrane region" description="Helical" evidence="1">
    <location>
        <begin position="217"/>
        <end position="236"/>
    </location>
</feature>
<keyword evidence="1" id="KW-0472">Membrane</keyword>
<dbReference type="EMBL" id="JACAZI010000018">
    <property type="protein sequence ID" value="KAF7341105.1"/>
    <property type="molecule type" value="Genomic_DNA"/>
</dbReference>